<evidence type="ECO:0008006" key="9">
    <source>
        <dbReference type="Google" id="ProtNLM"/>
    </source>
</evidence>
<dbReference type="AlphaFoldDB" id="A0AAE1S359"/>
<keyword evidence="4" id="KW-0587">Phenylpropanoid metabolism</keyword>
<comment type="caution">
    <text evidence="7">The sequence shown here is derived from an EMBL/GenBank/DDBJ whole genome shotgun (WGS) entry which is preliminary data.</text>
</comment>
<proteinExistence type="inferred from homology"/>
<dbReference type="InterPro" id="IPR045851">
    <property type="entry name" value="AMP-bd_C_sf"/>
</dbReference>
<dbReference type="Pfam" id="PF13193">
    <property type="entry name" value="AMP-binding_C"/>
    <property type="match status" value="1"/>
</dbReference>
<dbReference type="InterPro" id="IPR000873">
    <property type="entry name" value="AMP-dep_synth/lig_dom"/>
</dbReference>
<gene>
    <name evidence="7" type="ORF">RND71_017826</name>
</gene>
<keyword evidence="3" id="KW-0436">Ligase</keyword>
<reference evidence="7" key="1">
    <citation type="submission" date="2023-12" db="EMBL/GenBank/DDBJ databases">
        <title>Genome assembly of Anisodus tanguticus.</title>
        <authorList>
            <person name="Wang Y.-J."/>
        </authorList>
    </citation>
    <scope>NUCLEOTIDE SEQUENCE</scope>
    <source>
        <strain evidence="7">KB-2021</strain>
        <tissue evidence="7">Leaf</tissue>
    </source>
</reference>
<dbReference type="InterPro" id="IPR025110">
    <property type="entry name" value="AMP-bd_C"/>
</dbReference>
<evidence type="ECO:0000256" key="3">
    <source>
        <dbReference type="ARBA" id="ARBA00022598"/>
    </source>
</evidence>
<dbReference type="GO" id="GO:0009698">
    <property type="term" value="P:phenylpropanoid metabolic process"/>
    <property type="evidence" value="ECO:0007669"/>
    <property type="project" value="UniProtKB-KW"/>
</dbReference>
<dbReference type="PANTHER" id="PTHR24096">
    <property type="entry name" value="LONG-CHAIN-FATTY-ACID--COA LIGASE"/>
    <property type="match status" value="1"/>
</dbReference>
<accession>A0AAE1S359</accession>
<dbReference type="GO" id="GO:0016405">
    <property type="term" value="F:CoA-ligase activity"/>
    <property type="evidence" value="ECO:0007669"/>
    <property type="project" value="TreeGrafter"/>
</dbReference>
<dbReference type="Gene3D" id="3.30.300.30">
    <property type="match status" value="1"/>
</dbReference>
<sequence>MDPKNGYCPETKTYQSLRPSVPLPPLTEPLSIIQYTLSLLNSPTTGINLTTTTFLIDATTGHRLSYTDFLNQTQNLASSLQSRFPSLSTNDVAFILSPTSIHIPILYFALLSLGIVVSPANPLSSTSELTHMTQLCKPLIAFATSSTVPKLTSSLFPLGIILLDSPEFVTMIQSKVSNPISYPIVNQSNSAAILYSSGTTGKVKGVELTHRNLIALTSGLYHNSFSNAEDEGVEKEQQVSFMTLPLFHVFGFFMLIRVAGIGETTVLMERFDFGKMLEAVEKYRVTYMPVSPPLVVAMAKSDLALKYDLSSLKFLACGGAPLGKEVAERFNSRFPDVEIVQGYGLTETTGGATGMNGPVEADRYGSAGRLAVNVEAKIVDPDSGETLPPGQRGELWLRGPTIMKGYVGDKQATSATLDPEGWLKTGDLCYFDADGFLYVVDRLKELIKYKAYQVPPAELEHLLQSIPDVADAAVIPYPDEEAGQIPMAYIVRRPGSTISESQIIDVIAKQVAPYKKIRRVAFINAIPKSPAGKILRRELVNHATNGASARL</sequence>
<feature type="domain" description="AMP-dependent synthetase/ligase" evidence="5">
    <location>
        <begin position="53"/>
        <end position="406"/>
    </location>
</feature>
<evidence type="ECO:0000259" key="6">
    <source>
        <dbReference type="Pfam" id="PF13193"/>
    </source>
</evidence>
<dbReference type="PANTHER" id="PTHR24096:SF251">
    <property type="entry name" value="4-COUMARATE--COA LIGASE-LIKE 9"/>
    <property type="match status" value="1"/>
</dbReference>
<dbReference type="EMBL" id="JAVYJV010000009">
    <property type="protein sequence ID" value="KAK4362585.1"/>
    <property type="molecule type" value="Genomic_DNA"/>
</dbReference>
<dbReference type="InterPro" id="IPR042099">
    <property type="entry name" value="ANL_N_sf"/>
</dbReference>
<comment type="pathway">
    <text evidence="1">Phytoalexin biosynthesis; 3,4',5-trihydroxystilbene biosynthesis; 3,4',5-trihydroxystilbene from trans-4-coumarate: step 1/2.</text>
</comment>
<dbReference type="CDD" id="cd05904">
    <property type="entry name" value="4CL"/>
    <property type="match status" value="1"/>
</dbReference>
<evidence type="ECO:0000259" key="5">
    <source>
        <dbReference type="Pfam" id="PF00501"/>
    </source>
</evidence>
<evidence type="ECO:0000256" key="1">
    <source>
        <dbReference type="ARBA" id="ARBA00004930"/>
    </source>
</evidence>
<name>A0AAE1S359_9SOLA</name>
<evidence type="ECO:0000313" key="7">
    <source>
        <dbReference type="EMBL" id="KAK4362585.1"/>
    </source>
</evidence>
<keyword evidence="8" id="KW-1185">Reference proteome</keyword>
<dbReference type="SUPFAM" id="SSF56801">
    <property type="entry name" value="Acetyl-CoA synthetase-like"/>
    <property type="match status" value="1"/>
</dbReference>
<dbReference type="PROSITE" id="PS00455">
    <property type="entry name" value="AMP_BINDING"/>
    <property type="match status" value="1"/>
</dbReference>
<organism evidence="7 8">
    <name type="scientific">Anisodus tanguticus</name>
    <dbReference type="NCBI Taxonomy" id="243964"/>
    <lineage>
        <taxon>Eukaryota</taxon>
        <taxon>Viridiplantae</taxon>
        <taxon>Streptophyta</taxon>
        <taxon>Embryophyta</taxon>
        <taxon>Tracheophyta</taxon>
        <taxon>Spermatophyta</taxon>
        <taxon>Magnoliopsida</taxon>
        <taxon>eudicotyledons</taxon>
        <taxon>Gunneridae</taxon>
        <taxon>Pentapetalae</taxon>
        <taxon>asterids</taxon>
        <taxon>lamiids</taxon>
        <taxon>Solanales</taxon>
        <taxon>Solanaceae</taxon>
        <taxon>Solanoideae</taxon>
        <taxon>Hyoscyameae</taxon>
        <taxon>Anisodus</taxon>
    </lineage>
</organism>
<dbReference type="Gene3D" id="3.40.50.12780">
    <property type="entry name" value="N-terminal domain of ligase-like"/>
    <property type="match status" value="1"/>
</dbReference>
<evidence type="ECO:0000256" key="2">
    <source>
        <dbReference type="ARBA" id="ARBA00006432"/>
    </source>
</evidence>
<dbReference type="FunFam" id="3.30.300.30:FF:000007">
    <property type="entry name" value="4-coumarate--CoA ligase 2"/>
    <property type="match status" value="1"/>
</dbReference>
<comment type="similarity">
    <text evidence="2">Belongs to the ATP-dependent AMP-binding enzyme family.</text>
</comment>
<dbReference type="Pfam" id="PF00501">
    <property type="entry name" value="AMP-binding"/>
    <property type="match status" value="1"/>
</dbReference>
<evidence type="ECO:0000256" key="4">
    <source>
        <dbReference type="ARBA" id="ARBA00023051"/>
    </source>
</evidence>
<dbReference type="Proteomes" id="UP001291623">
    <property type="component" value="Unassembled WGS sequence"/>
</dbReference>
<protein>
    <recommendedName>
        <fullName evidence="9">4-coumarate--CoA ligase</fullName>
    </recommendedName>
</protein>
<feature type="domain" description="AMP-binding enzyme C-terminal" evidence="6">
    <location>
        <begin position="458"/>
        <end position="533"/>
    </location>
</feature>
<dbReference type="InterPro" id="IPR020845">
    <property type="entry name" value="AMP-binding_CS"/>
</dbReference>
<evidence type="ECO:0000313" key="8">
    <source>
        <dbReference type="Proteomes" id="UP001291623"/>
    </source>
</evidence>